<dbReference type="Pfam" id="PF06985">
    <property type="entry name" value="HET"/>
    <property type="match status" value="1"/>
</dbReference>
<dbReference type="AlphaFoldDB" id="A0A6G1J5X8"/>
<evidence type="ECO:0000313" key="3">
    <source>
        <dbReference type="Proteomes" id="UP000799291"/>
    </source>
</evidence>
<protein>
    <submittedName>
        <fullName evidence="2">HET-domain-containing protein</fullName>
    </submittedName>
</protein>
<accession>A0A6G1J5X8</accession>
<reference evidence="2" key="1">
    <citation type="journal article" date="2020" name="Stud. Mycol.">
        <title>101 Dothideomycetes genomes: a test case for predicting lifestyles and emergence of pathogens.</title>
        <authorList>
            <person name="Haridas S."/>
            <person name="Albert R."/>
            <person name="Binder M."/>
            <person name="Bloem J."/>
            <person name="Labutti K."/>
            <person name="Salamov A."/>
            <person name="Andreopoulos B."/>
            <person name="Baker S."/>
            <person name="Barry K."/>
            <person name="Bills G."/>
            <person name="Bluhm B."/>
            <person name="Cannon C."/>
            <person name="Castanera R."/>
            <person name="Culley D."/>
            <person name="Daum C."/>
            <person name="Ezra D."/>
            <person name="Gonzalez J."/>
            <person name="Henrissat B."/>
            <person name="Kuo A."/>
            <person name="Liang C."/>
            <person name="Lipzen A."/>
            <person name="Lutzoni F."/>
            <person name="Magnuson J."/>
            <person name="Mondo S."/>
            <person name="Nolan M."/>
            <person name="Ohm R."/>
            <person name="Pangilinan J."/>
            <person name="Park H.-J."/>
            <person name="Ramirez L."/>
            <person name="Alfaro M."/>
            <person name="Sun H."/>
            <person name="Tritt A."/>
            <person name="Yoshinaga Y."/>
            <person name="Zwiers L.-H."/>
            <person name="Turgeon B."/>
            <person name="Goodwin S."/>
            <person name="Spatafora J."/>
            <person name="Crous P."/>
            <person name="Grigoriev I."/>
        </authorList>
    </citation>
    <scope>NUCLEOTIDE SEQUENCE</scope>
    <source>
        <strain evidence="2">CBS 122367</strain>
    </source>
</reference>
<dbReference type="Pfam" id="PF26639">
    <property type="entry name" value="Het-6_barrel"/>
    <property type="match status" value="1"/>
</dbReference>
<dbReference type="EMBL" id="MU005578">
    <property type="protein sequence ID" value="KAF2685937.1"/>
    <property type="molecule type" value="Genomic_DNA"/>
</dbReference>
<dbReference type="InterPro" id="IPR052895">
    <property type="entry name" value="HetReg/Transcr_Mod"/>
</dbReference>
<dbReference type="InterPro" id="IPR010730">
    <property type="entry name" value="HET"/>
</dbReference>
<gene>
    <name evidence="2" type="ORF">K458DRAFT_486693</name>
</gene>
<name>A0A6G1J5X8_9PLEO</name>
<dbReference type="Proteomes" id="UP000799291">
    <property type="component" value="Unassembled WGS sequence"/>
</dbReference>
<evidence type="ECO:0000313" key="2">
    <source>
        <dbReference type="EMBL" id="KAF2685937.1"/>
    </source>
</evidence>
<dbReference type="OrthoDB" id="5416609at2759"/>
<proteinExistence type="predicted"/>
<keyword evidence="3" id="KW-1185">Reference proteome</keyword>
<dbReference type="PANTHER" id="PTHR24148:SF64">
    <property type="entry name" value="HETEROKARYON INCOMPATIBILITY DOMAIN-CONTAINING PROTEIN"/>
    <property type="match status" value="1"/>
</dbReference>
<evidence type="ECO:0000259" key="1">
    <source>
        <dbReference type="Pfam" id="PF06985"/>
    </source>
</evidence>
<sequence>MELLRYAARKYVDRRTREQARRAEKLQYPYQPLNHDAGEIRLVELQPGSPGDILEVTLSHSPSSTAPRYIALSYVWGDPTTVTWLRVHENVIPVGKNLADALLHIRDPKKPLNLWIDAICINQSDNDEKSLQVAKMKDIFSRADHVLGWIGTPEGRELLDRSFIENLAARHSCYNHQFNQETSDWIEATLPRENYTHLPQLSHLRRLSPLESIGMLINRPWFSRVWIIQEIVVAKDITIVFGNVRQNFDTFTTAISAIRLYFSHFEKMAINFLAPTSTGHGGDASRRLVTSVKMKFPTEVLFGEGLEKVGLLRREREQWIRKIPTEETTSQSFYDLVHGFANFNATDPRDRIFSLLGIASSDDLVAASLQPNYSMTLDQILRQFTVAHLECTRDLKILNSCYGLDTPPGFSSWAYMATFVTEGSRHNPVTESIVSLKSEVSAGGSFQPNLELGDSNLLLGVHGVRVDSVQIVGAVFDPGAPQGQMAEWGAMVGVKEEEFSLTSVSAEAWTTLRAPEQQYPAGGFILEAFLRTMLMNPSMPIDACGPIKEINSTKYHFGKRSGSIYDRMKNCCVSRRMFITTGGLLGVAPRQAQPGDLVCVFFGGKAPFLLRPGNRHYRLIGDVYVQGLMEGEVVEKGRYNAHDVECFYLS</sequence>
<dbReference type="PANTHER" id="PTHR24148">
    <property type="entry name" value="ANKYRIN REPEAT DOMAIN-CONTAINING PROTEIN 39 HOMOLOG-RELATED"/>
    <property type="match status" value="1"/>
</dbReference>
<feature type="domain" description="Heterokaryon incompatibility" evidence="1">
    <location>
        <begin position="69"/>
        <end position="230"/>
    </location>
</feature>
<organism evidence="2 3">
    <name type="scientific">Lentithecium fluviatile CBS 122367</name>
    <dbReference type="NCBI Taxonomy" id="1168545"/>
    <lineage>
        <taxon>Eukaryota</taxon>
        <taxon>Fungi</taxon>
        <taxon>Dikarya</taxon>
        <taxon>Ascomycota</taxon>
        <taxon>Pezizomycotina</taxon>
        <taxon>Dothideomycetes</taxon>
        <taxon>Pleosporomycetidae</taxon>
        <taxon>Pleosporales</taxon>
        <taxon>Massarineae</taxon>
        <taxon>Lentitheciaceae</taxon>
        <taxon>Lentithecium</taxon>
    </lineage>
</organism>